<proteinExistence type="predicted"/>
<gene>
    <name evidence="2" type="ORF">FIBSPDRAFT_870192</name>
    <name evidence="1" type="ORF">FIBSPDRAFT_870548</name>
</gene>
<sequence>MAHLHTILAGFAFLFRRLPAPPRHVRLNPSVAGLSRLSPILPVYTNWLAAPITLRFL</sequence>
<name>A0A166B2I3_9AGAM</name>
<dbReference type="AlphaFoldDB" id="A0A166B2I3"/>
<dbReference type="EMBL" id="KV417647">
    <property type="protein sequence ID" value="KZP12416.1"/>
    <property type="molecule type" value="Genomic_DNA"/>
</dbReference>
<dbReference type="EMBL" id="KV417651">
    <property type="protein sequence ID" value="KZP12211.1"/>
    <property type="molecule type" value="Genomic_DNA"/>
</dbReference>
<protein>
    <submittedName>
        <fullName evidence="1">Uncharacterized protein</fullName>
    </submittedName>
</protein>
<accession>A0A166B2I3</accession>
<evidence type="ECO:0000313" key="2">
    <source>
        <dbReference type="EMBL" id="KZP12416.1"/>
    </source>
</evidence>
<organism evidence="1 3">
    <name type="scientific">Athelia psychrophila</name>
    <dbReference type="NCBI Taxonomy" id="1759441"/>
    <lineage>
        <taxon>Eukaryota</taxon>
        <taxon>Fungi</taxon>
        <taxon>Dikarya</taxon>
        <taxon>Basidiomycota</taxon>
        <taxon>Agaricomycotina</taxon>
        <taxon>Agaricomycetes</taxon>
        <taxon>Agaricomycetidae</taxon>
        <taxon>Atheliales</taxon>
        <taxon>Atheliaceae</taxon>
        <taxon>Athelia</taxon>
    </lineage>
</organism>
<keyword evidence="3" id="KW-1185">Reference proteome</keyword>
<dbReference type="Proteomes" id="UP000076532">
    <property type="component" value="Unassembled WGS sequence"/>
</dbReference>
<evidence type="ECO:0000313" key="1">
    <source>
        <dbReference type="EMBL" id="KZP12211.1"/>
    </source>
</evidence>
<evidence type="ECO:0000313" key="3">
    <source>
        <dbReference type="Proteomes" id="UP000076532"/>
    </source>
</evidence>
<reference evidence="1 3" key="1">
    <citation type="journal article" date="2016" name="Mol. Biol. Evol.">
        <title>Comparative Genomics of Early-Diverging Mushroom-Forming Fungi Provides Insights into the Origins of Lignocellulose Decay Capabilities.</title>
        <authorList>
            <person name="Nagy L.G."/>
            <person name="Riley R."/>
            <person name="Tritt A."/>
            <person name="Adam C."/>
            <person name="Daum C."/>
            <person name="Floudas D."/>
            <person name="Sun H."/>
            <person name="Yadav J.S."/>
            <person name="Pangilinan J."/>
            <person name="Larsson K.H."/>
            <person name="Matsuura K."/>
            <person name="Barry K."/>
            <person name="Labutti K."/>
            <person name="Kuo R."/>
            <person name="Ohm R.A."/>
            <person name="Bhattacharya S.S."/>
            <person name="Shirouzu T."/>
            <person name="Yoshinaga Y."/>
            <person name="Martin F.M."/>
            <person name="Grigoriev I.V."/>
            <person name="Hibbett D.S."/>
        </authorList>
    </citation>
    <scope>NUCLEOTIDE SEQUENCE [LARGE SCALE GENOMIC DNA]</scope>
    <source>
        <strain evidence="1 3">CBS 109695</strain>
    </source>
</reference>